<sequence length="87" mass="9831">INGNSKATWWVTDRHTFVPALLAGTDRFPDEHSFGKQRRLLLPSLYFKIKIIIVIDIICTVVTMFGDGAANSATRNQTVILELYYST</sequence>
<name>A0AAD7ZVU9_DIPPU</name>
<evidence type="ECO:0000313" key="2">
    <source>
        <dbReference type="EMBL" id="KAJ9587840.1"/>
    </source>
</evidence>
<evidence type="ECO:0000256" key="1">
    <source>
        <dbReference type="SAM" id="Phobius"/>
    </source>
</evidence>
<dbReference type="EMBL" id="JASPKZ010006058">
    <property type="protein sequence ID" value="KAJ9587840.1"/>
    <property type="molecule type" value="Genomic_DNA"/>
</dbReference>
<organism evidence="2 3">
    <name type="scientific">Diploptera punctata</name>
    <name type="common">Pacific beetle cockroach</name>
    <dbReference type="NCBI Taxonomy" id="6984"/>
    <lineage>
        <taxon>Eukaryota</taxon>
        <taxon>Metazoa</taxon>
        <taxon>Ecdysozoa</taxon>
        <taxon>Arthropoda</taxon>
        <taxon>Hexapoda</taxon>
        <taxon>Insecta</taxon>
        <taxon>Pterygota</taxon>
        <taxon>Neoptera</taxon>
        <taxon>Polyneoptera</taxon>
        <taxon>Dictyoptera</taxon>
        <taxon>Blattodea</taxon>
        <taxon>Blaberoidea</taxon>
        <taxon>Blaberidae</taxon>
        <taxon>Diplopterinae</taxon>
        <taxon>Diploptera</taxon>
    </lineage>
</organism>
<protein>
    <submittedName>
        <fullName evidence="2">Uncharacterized protein</fullName>
    </submittedName>
</protein>
<keyword evidence="1" id="KW-1133">Transmembrane helix</keyword>
<gene>
    <name evidence="2" type="ORF">L9F63_018712</name>
</gene>
<feature type="non-terminal residue" evidence="2">
    <location>
        <position position="87"/>
    </location>
</feature>
<feature type="transmembrane region" description="Helical" evidence="1">
    <location>
        <begin position="45"/>
        <end position="66"/>
    </location>
</feature>
<proteinExistence type="predicted"/>
<reference evidence="2" key="2">
    <citation type="submission" date="2023-05" db="EMBL/GenBank/DDBJ databases">
        <authorList>
            <person name="Fouks B."/>
        </authorList>
    </citation>
    <scope>NUCLEOTIDE SEQUENCE</scope>
    <source>
        <strain evidence="2">Stay&amp;Tobe</strain>
        <tissue evidence="2">Testes</tissue>
    </source>
</reference>
<keyword evidence="3" id="KW-1185">Reference proteome</keyword>
<dbReference type="AlphaFoldDB" id="A0AAD7ZVU9"/>
<keyword evidence="1" id="KW-0472">Membrane</keyword>
<evidence type="ECO:0000313" key="3">
    <source>
        <dbReference type="Proteomes" id="UP001233999"/>
    </source>
</evidence>
<dbReference type="Proteomes" id="UP001233999">
    <property type="component" value="Unassembled WGS sequence"/>
</dbReference>
<feature type="non-terminal residue" evidence="2">
    <location>
        <position position="1"/>
    </location>
</feature>
<comment type="caution">
    <text evidence="2">The sequence shown here is derived from an EMBL/GenBank/DDBJ whole genome shotgun (WGS) entry which is preliminary data.</text>
</comment>
<reference evidence="2" key="1">
    <citation type="journal article" date="2023" name="IScience">
        <title>Live-bearing cockroach genome reveals convergent evolutionary mechanisms linked to viviparity in insects and beyond.</title>
        <authorList>
            <person name="Fouks B."/>
            <person name="Harrison M.C."/>
            <person name="Mikhailova A.A."/>
            <person name="Marchal E."/>
            <person name="English S."/>
            <person name="Carruthers M."/>
            <person name="Jennings E.C."/>
            <person name="Chiamaka E.L."/>
            <person name="Frigard R.A."/>
            <person name="Pippel M."/>
            <person name="Attardo G.M."/>
            <person name="Benoit J.B."/>
            <person name="Bornberg-Bauer E."/>
            <person name="Tobe S.S."/>
        </authorList>
    </citation>
    <scope>NUCLEOTIDE SEQUENCE</scope>
    <source>
        <strain evidence="2">Stay&amp;Tobe</strain>
    </source>
</reference>
<keyword evidence="1" id="KW-0812">Transmembrane</keyword>
<accession>A0AAD7ZVU9</accession>